<keyword evidence="2" id="KW-1185">Reference proteome</keyword>
<protein>
    <submittedName>
        <fullName evidence="1">Uncharacterized protein</fullName>
    </submittedName>
</protein>
<gene>
    <name evidence="1" type="ORF">EV137_7221</name>
</gene>
<organism evidence="1 2">
    <name type="scientific">Kribbella pratensis</name>
    <dbReference type="NCBI Taxonomy" id="2512112"/>
    <lineage>
        <taxon>Bacteria</taxon>
        <taxon>Bacillati</taxon>
        <taxon>Actinomycetota</taxon>
        <taxon>Actinomycetes</taxon>
        <taxon>Propionibacteriales</taxon>
        <taxon>Kribbellaceae</taxon>
        <taxon>Kribbella</taxon>
    </lineage>
</organism>
<dbReference type="Proteomes" id="UP000295060">
    <property type="component" value="Unassembled WGS sequence"/>
</dbReference>
<evidence type="ECO:0000313" key="1">
    <source>
        <dbReference type="EMBL" id="TDW84409.1"/>
    </source>
</evidence>
<evidence type="ECO:0000313" key="2">
    <source>
        <dbReference type="Proteomes" id="UP000295060"/>
    </source>
</evidence>
<dbReference type="RefSeq" id="WP_238175774.1">
    <property type="nucleotide sequence ID" value="NZ_SODU01000004.1"/>
</dbReference>
<sequence length="46" mass="5217">MDVEPFEFTEWARAGAILAIRSYLAYGTQRNSPDPDRPRCVDSRTG</sequence>
<proteinExistence type="predicted"/>
<accession>A0ABY2F7P6</accession>
<reference evidence="1 2" key="1">
    <citation type="submission" date="2019-03" db="EMBL/GenBank/DDBJ databases">
        <title>Genomic Encyclopedia of Type Strains, Phase III (KMG-III): the genomes of soil and plant-associated and newly described type strains.</title>
        <authorList>
            <person name="Whitman W."/>
        </authorList>
    </citation>
    <scope>NUCLEOTIDE SEQUENCE [LARGE SCALE GENOMIC DNA]</scope>
    <source>
        <strain evidence="1 2">VKMAc-2574</strain>
    </source>
</reference>
<dbReference type="EMBL" id="SODU01000004">
    <property type="protein sequence ID" value="TDW84409.1"/>
    <property type="molecule type" value="Genomic_DNA"/>
</dbReference>
<name>A0ABY2F7P6_9ACTN</name>
<comment type="caution">
    <text evidence="1">The sequence shown here is derived from an EMBL/GenBank/DDBJ whole genome shotgun (WGS) entry which is preliminary data.</text>
</comment>